<dbReference type="InterPro" id="IPR023772">
    <property type="entry name" value="DNA-bd_HTH_TetR-type_CS"/>
</dbReference>
<dbReference type="PRINTS" id="PR00455">
    <property type="entry name" value="HTHTETR"/>
</dbReference>
<evidence type="ECO:0000256" key="2">
    <source>
        <dbReference type="ARBA" id="ARBA00023125"/>
    </source>
</evidence>
<organism evidence="6 7">
    <name type="scientific">Anoxybacillus tengchongensis</name>
    <dbReference type="NCBI Taxonomy" id="576944"/>
    <lineage>
        <taxon>Bacteria</taxon>
        <taxon>Bacillati</taxon>
        <taxon>Bacillota</taxon>
        <taxon>Bacilli</taxon>
        <taxon>Bacillales</taxon>
        <taxon>Anoxybacillaceae</taxon>
        <taxon>Anoxybacillus</taxon>
    </lineage>
</organism>
<dbReference type="Proteomes" id="UP000523528">
    <property type="component" value="Unassembled WGS sequence"/>
</dbReference>
<dbReference type="InterPro" id="IPR041490">
    <property type="entry name" value="KstR2_TetR_C"/>
</dbReference>
<evidence type="ECO:0000259" key="5">
    <source>
        <dbReference type="PROSITE" id="PS50977"/>
    </source>
</evidence>
<dbReference type="Pfam" id="PF00440">
    <property type="entry name" value="TetR_N"/>
    <property type="match status" value="1"/>
</dbReference>
<dbReference type="SUPFAM" id="SSF46689">
    <property type="entry name" value="Homeodomain-like"/>
    <property type="match status" value="1"/>
</dbReference>
<dbReference type="RefSeq" id="WP_183248385.1">
    <property type="nucleotide sequence ID" value="NZ_JACHES010000005.1"/>
</dbReference>
<comment type="caution">
    <text evidence="6">The sequence shown here is derived from an EMBL/GenBank/DDBJ whole genome shotgun (WGS) entry which is preliminary data.</text>
</comment>
<dbReference type="GO" id="GO:0045892">
    <property type="term" value="P:negative regulation of DNA-templated transcription"/>
    <property type="evidence" value="ECO:0007669"/>
    <property type="project" value="UniProtKB-ARBA"/>
</dbReference>
<dbReference type="Gene3D" id="1.10.357.10">
    <property type="entry name" value="Tetracycline Repressor, domain 2"/>
    <property type="match status" value="1"/>
</dbReference>
<dbReference type="InterPro" id="IPR001647">
    <property type="entry name" value="HTH_TetR"/>
</dbReference>
<evidence type="ECO:0000256" key="1">
    <source>
        <dbReference type="ARBA" id="ARBA00023015"/>
    </source>
</evidence>
<accession>A0A7W9YQR5</accession>
<gene>
    <name evidence="6" type="ORF">HNQ82_001437</name>
</gene>
<dbReference type="PANTHER" id="PTHR43479:SF11">
    <property type="entry name" value="ACREF_ENVCD OPERON REPRESSOR-RELATED"/>
    <property type="match status" value="1"/>
</dbReference>
<dbReference type="FunFam" id="1.10.10.60:FF:000141">
    <property type="entry name" value="TetR family transcriptional regulator"/>
    <property type="match status" value="1"/>
</dbReference>
<evidence type="ECO:0000313" key="7">
    <source>
        <dbReference type="Proteomes" id="UP000523528"/>
    </source>
</evidence>
<feature type="DNA-binding region" description="H-T-H motif" evidence="4">
    <location>
        <begin position="25"/>
        <end position="44"/>
    </location>
</feature>
<dbReference type="EMBL" id="JACHES010000005">
    <property type="protein sequence ID" value="MBB6176622.1"/>
    <property type="molecule type" value="Genomic_DNA"/>
</dbReference>
<keyword evidence="7" id="KW-1185">Reference proteome</keyword>
<evidence type="ECO:0000256" key="4">
    <source>
        <dbReference type="PROSITE-ProRule" id="PRU00335"/>
    </source>
</evidence>
<dbReference type="GO" id="GO:0003677">
    <property type="term" value="F:DNA binding"/>
    <property type="evidence" value="ECO:0007669"/>
    <property type="project" value="UniProtKB-UniRule"/>
</dbReference>
<keyword evidence="3" id="KW-0804">Transcription</keyword>
<reference evidence="6 7" key="1">
    <citation type="submission" date="2020-08" db="EMBL/GenBank/DDBJ databases">
        <title>Genomic Encyclopedia of Type Strains, Phase IV (KMG-IV): sequencing the most valuable type-strain genomes for metagenomic binning, comparative biology and taxonomic classification.</title>
        <authorList>
            <person name="Goeker M."/>
        </authorList>
    </citation>
    <scope>NUCLEOTIDE SEQUENCE [LARGE SCALE GENOMIC DNA]</scope>
    <source>
        <strain evidence="6 7">DSM 23211</strain>
    </source>
</reference>
<dbReference type="Pfam" id="PF17932">
    <property type="entry name" value="TetR_C_24"/>
    <property type="match status" value="1"/>
</dbReference>
<dbReference type="PROSITE" id="PS50977">
    <property type="entry name" value="HTH_TETR_2"/>
    <property type="match status" value="1"/>
</dbReference>
<keyword evidence="1" id="KW-0805">Transcription regulation</keyword>
<feature type="domain" description="HTH tetR-type" evidence="5">
    <location>
        <begin position="2"/>
        <end position="62"/>
    </location>
</feature>
<dbReference type="AlphaFoldDB" id="A0A7W9YQR5"/>
<keyword evidence="2 4" id="KW-0238">DNA-binding</keyword>
<protein>
    <submittedName>
        <fullName evidence="6">AcrR family transcriptional regulator</fullName>
    </submittedName>
</protein>
<evidence type="ECO:0000256" key="3">
    <source>
        <dbReference type="ARBA" id="ARBA00023163"/>
    </source>
</evidence>
<dbReference type="PROSITE" id="PS01081">
    <property type="entry name" value="HTH_TETR_1"/>
    <property type="match status" value="1"/>
</dbReference>
<dbReference type="InterPro" id="IPR050624">
    <property type="entry name" value="HTH-type_Tx_Regulator"/>
</dbReference>
<name>A0A7W9YQR5_9BACL</name>
<dbReference type="Gene3D" id="1.10.10.60">
    <property type="entry name" value="Homeodomain-like"/>
    <property type="match status" value="1"/>
</dbReference>
<dbReference type="InterPro" id="IPR009057">
    <property type="entry name" value="Homeodomain-like_sf"/>
</dbReference>
<dbReference type="InterPro" id="IPR036271">
    <property type="entry name" value="Tet_transcr_reg_TetR-rel_C_sf"/>
</dbReference>
<dbReference type="PANTHER" id="PTHR43479">
    <property type="entry name" value="ACREF/ENVCD OPERON REPRESSOR-RELATED"/>
    <property type="match status" value="1"/>
</dbReference>
<evidence type="ECO:0000313" key="6">
    <source>
        <dbReference type="EMBL" id="MBB6176622.1"/>
    </source>
</evidence>
<proteinExistence type="predicted"/>
<sequence length="190" mass="22154">MSEKRKQIIEAATKSFSLFGYKATTMDQVAKMANVGKGTIYTFFKSKEELLEDIVSSIISEIKREADAAIDHRLSFNENVQRALQRIFTFRKEHELTIKLLQEVRDIGTPAVRDVMKRLDREMIAYVREKIEEAMAKGEIRSCDPELTAFLMFKMYIALNVDWEKEHEPLPQQKIAELFDLYLLKGLSRR</sequence>
<dbReference type="SUPFAM" id="SSF48498">
    <property type="entry name" value="Tetracyclin repressor-like, C-terminal domain"/>
    <property type="match status" value="1"/>
</dbReference>